<dbReference type="InParanoid" id="A0A1S3K472"/>
<protein>
    <recommendedName>
        <fullName evidence="4">Sorting nexin-2</fullName>
    </recommendedName>
</protein>
<dbReference type="Gene3D" id="3.30.1520.10">
    <property type="entry name" value="Phox-like domain"/>
    <property type="match status" value="1"/>
</dbReference>
<comment type="function">
    <text evidence="12">Involved in several stages of intracellular trafficking. Interacts with membranes containing phosphatidylinositol 3-phosphate (PtdIns(3P)) or phosphatidylinositol 3,5-bisphosphate (PtdIns(3,5)P2). Acts in part as component of the retromer membrane-deforming SNX-BAR subcomplex. The SNX-BAR retromer mediates retrograde transport of cargo proteins from endosomes to the trans-Golgi network (TGN) and is involved in endosome-to-plasma membrane transport for cargo protein recycling. The SNX-BAR subcomplex functions to deform the donor membrane into a tubular profile called endosome-to-TGN transport carrier (ETC). Can sense membrane curvature and has in vitro vesicle-to-membrane remodeling activity. Required for retrograde endosome-to-TGN transport of TGN38. Promotes KALRN- and RHOG-dependent but retromer-independent membrane remodeling such as lamellipodium formation; the function is dependent on GEF activity of KALRN.</text>
</comment>
<evidence type="ECO:0000256" key="8">
    <source>
        <dbReference type="ARBA" id="ARBA00022927"/>
    </source>
</evidence>
<feature type="compositionally biased region" description="Low complexity" evidence="14">
    <location>
        <begin position="103"/>
        <end position="133"/>
    </location>
</feature>
<dbReference type="GO" id="GO:0015031">
    <property type="term" value="P:protein transport"/>
    <property type="evidence" value="ECO:0007669"/>
    <property type="project" value="UniProtKB-KW"/>
</dbReference>
<evidence type="ECO:0000256" key="1">
    <source>
        <dbReference type="ARBA" id="ARBA00004316"/>
    </source>
</evidence>
<evidence type="ECO:0000256" key="6">
    <source>
        <dbReference type="ARBA" id="ARBA00022553"/>
    </source>
</evidence>
<proteinExistence type="inferred from homology"/>
<dbReference type="SUPFAM" id="SSF103657">
    <property type="entry name" value="BAR/IMD domain-like"/>
    <property type="match status" value="1"/>
</dbReference>
<comment type="similarity">
    <text evidence="3">Belongs to the sorting nexin family.</text>
</comment>
<dbReference type="CDD" id="cd06859">
    <property type="entry name" value="PX_SNX1_2_like"/>
    <property type="match status" value="1"/>
</dbReference>
<feature type="coiled-coil region" evidence="13">
    <location>
        <begin position="452"/>
        <end position="479"/>
    </location>
</feature>
<evidence type="ECO:0000256" key="5">
    <source>
        <dbReference type="ARBA" id="ARBA00022448"/>
    </source>
</evidence>
<dbReference type="GO" id="GO:0034498">
    <property type="term" value="P:early endosome to Golgi transport"/>
    <property type="evidence" value="ECO:0007669"/>
    <property type="project" value="TreeGrafter"/>
</dbReference>
<evidence type="ECO:0000256" key="7">
    <source>
        <dbReference type="ARBA" id="ARBA00022753"/>
    </source>
</evidence>
<sequence>MATREPPPFEDQEYEENEQDNDDLFSSPPETKAPEQKAVMEEVDMNDSKDDDDKDDLFADANTEVPLNDSADKPAEVVPEEQKEDPTPEDEKKDDDEDDSDKAPATTEVSVTSASAAAPTTTKTTTTASASAGKSKEEKEEEEGGDKFSLEISVGNPHKKGDGMSSYMVYDVNTKTTIPAFQKSDFSVTRRFSDFLGLHDKLTEKHLMLGRIVPPAPEKSVIGMTKIKMSKEDQGSSEFVEKRRAALERYLNRTAAHPVLRMDPDFREFLELNGDLPKATNTSALSGAGVMRLFNKVGDAVGKITFKMDETDQWFEEKQQQVESLDTHLRKLHGSVEALVVHRKDLSQMTGSFAKSAAMLANAEEHTALSRAISQLAEIEEKIEQLHEDQADTDFYVFAELLKDYVTLIGAVKDVFNQRVKVYKAWKEAESMLNKKREAKVKLELAHKSDKIPQAQSEIEEWEGKVEKGQEDFEKISENIRKEVARFDKKRVRDFKITIINYLETLMNNQQQLIKYWETFLPEAKAIA</sequence>
<dbReference type="Pfam" id="PF09325">
    <property type="entry name" value="Vps5"/>
    <property type="match status" value="1"/>
</dbReference>
<name>A0A1S3K472_LINAN</name>
<reference evidence="17" key="2">
    <citation type="submission" date="2025-08" db="UniProtKB">
        <authorList>
            <consortium name="RefSeq"/>
        </authorList>
    </citation>
    <scope>IDENTIFICATION</scope>
</reference>
<evidence type="ECO:0000256" key="13">
    <source>
        <dbReference type="SAM" id="Coils"/>
    </source>
</evidence>
<dbReference type="SMART" id="SM00312">
    <property type="entry name" value="PX"/>
    <property type="match status" value="1"/>
</dbReference>
<dbReference type="FunCoup" id="A0A1S3K472">
    <property type="interactions" value="2805"/>
</dbReference>
<organism evidence="16 17">
    <name type="scientific">Lingula anatina</name>
    <name type="common">Brachiopod</name>
    <name type="synonym">Lingula unguis</name>
    <dbReference type="NCBI Taxonomy" id="7574"/>
    <lineage>
        <taxon>Eukaryota</taxon>
        <taxon>Metazoa</taxon>
        <taxon>Spiralia</taxon>
        <taxon>Lophotrochozoa</taxon>
        <taxon>Brachiopoda</taxon>
        <taxon>Linguliformea</taxon>
        <taxon>Lingulata</taxon>
        <taxon>Lingulida</taxon>
        <taxon>Linguloidea</taxon>
        <taxon>Lingulidae</taxon>
        <taxon>Lingula</taxon>
    </lineage>
</organism>
<gene>
    <name evidence="17" type="primary">LOC106178690</name>
</gene>
<evidence type="ECO:0000313" key="16">
    <source>
        <dbReference type="Proteomes" id="UP000085678"/>
    </source>
</evidence>
<feature type="compositionally biased region" description="Acidic residues" evidence="14">
    <location>
        <begin position="8"/>
        <end position="23"/>
    </location>
</feature>
<dbReference type="FunFam" id="1.20.1270.60:FF:000012">
    <property type="entry name" value="Sorting nexin 2"/>
    <property type="match status" value="1"/>
</dbReference>
<dbReference type="PANTHER" id="PTHR10555">
    <property type="entry name" value="SORTING NEXIN"/>
    <property type="match status" value="1"/>
</dbReference>
<reference evidence="17" key="1">
    <citation type="journal article" date="2015" name="Nat. Commun.">
        <title>The Lingula genome provides insights into brachiopod evolution and the origin of phosphate biomineralization.</title>
        <authorList>
            <person name="Luo Y.J."/>
            <person name="Takeuchi T."/>
            <person name="Koyanagi R."/>
            <person name="Yamada L."/>
            <person name="Kanda M."/>
            <person name="Khalturina M."/>
            <person name="Fujie M."/>
            <person name="Yamasaki S.I."/>
            <person name="Endo K."/>
            <person name="Satoh N."/>
        </authorList>
    </citation>
    <scope>NUCLEOTIDE SEQUENCE</scope>
</reference>
<dbReference type="Proteomes" id="UP000085678">
    <property type="component" value="Unplaced"/>
</dbReference>
<dbReference type="GeneID" id="106178690"/>
<evidence type="ECO:0000256" key="14">
    <source>
        <dbReference type="SAM" id="MobiDB-lite"/>
    </source>
</evidence>
<dbReference type="InterPro" id="IPR001683">
    <property type="entry name" value="PX_dom"/>
</dbReference>
<evidence type="ECO:0000256" key="9">
    <source>
        <dbReference type="ARBA" id="ARBA00022990"/>
    </source>
</evidence>
<accession>A0A1S3K472</accession>
<feature type="compositionally biased region" description="Acidic residues" evidence="14">
    <location>
        <begin position="41"/>
        <end position="55"/>
    </location>
</feature>
<dbReference type="PROSITE" id="PS50195">
    <property type="entry name" value="PX"/>
    <property type="match status" value="1"/>
</dbReference>
<evidence type="ECO:0000256" key="12">
    <source>
        <dbReference type="ARBA" id="ARBA00045620"/>
    </source>
</evidence>
<evidence type="ECO:0000256" key="10">
    <source>
        <dbReference type="ARBA" id="ARBA00023136"/>
    </source>
</evidence>
<keyword evidence="10" id="KW-0472">Membrane</keyword>
<dbReference type="STRING" id="7574.A0A1S3K472"/>
<keyword evidence="8" id="KW-0653">Protein transport</keyword>
<dbReference type="FunFam" id="3.30.1520.10:FF:000016">
    <property type="entry name" value="Sorting nexin 2"/>
    <property type="match status" value="1"/>
</dbReference>
<dbReference type="GO" id="GO:0035091">
    <property type="term" value="F:phosphatidylinositol binding"/>
    <property type="evidence" value="ECO:0007669"/>
    <property type="project" value="InterPro"/>
</dbReference>
<dbReference type="OrthoDB" id="271164at2759"/>
<dbReference type="GO" id="GO:0042995">
    <property type="term" value="C:cell projection"/>
    <property type="evidence" value="ECO:0007669"/>
    <property type="project" value="UniProtKB-SubCell"/>
</dbReference>
<evidence type="ECO:0000256" key="4">
    <source>
        <dbReference type="ARBA" id="ARBA00020435"/>
    </source>
</evidence>
<dbReference type="InterPro" id="IPR015404">
    <property type="entry name" value="Vps5_C"/>
</dbReference>
<keyword evidence="6" id="KW-0597">Phosphoprotein</keyword>
<dbReference type="GO" id="GO:0005829">
    <property type="term" value="C:cytosol"/>
    <property type="evidence" value="ECO:0007669"/>
    <property type="project" value="GOC"/>
</dbReference>
<dbReference type="KEGG" id="lak:106178690"/>
<comment type="subcellular location">
    <subcellularLocation>
        <location evidence="1">Cell projection</location>
    </subcellularLocation>
    <subcellularLocation>
        <location evidence="2">Early endosome membrane</location>
        <topology evidence="2">Peripheral membrane protein</topology>
        <orientation evidence="2">Cytoplasmic side</orientation>
    </subcellularLocation>
</comment>
<evidence type="ECO:0000256" key="11">
    <source>
        <dbReference type="ARBA" id="ARBA00023273"/>
    </source>
</evidence>
<keyword evidence="11" id="KW-0966">Cell projection</keyword>
<keyword evidence="5" id="KW-0813">Transport</keyword>
<dbReference type="RefSeq" id="XP_013417433.1">
    <property type="nucleotide sequence ID" value="XM_013561979.1"/>
</dbReference>
<dbReference type="SUPFAM" id="SSF64268">
    <property type="entry name" value="PX domain"/>
    <property type="match status" value="1"/>
</dbReference>
<keyword evidence="9" id="KW-0007">Acetylation</keyword>
<evidence type="ECO:0000313" key="17">
    <source>
        <dbReference type="RefSeq" id="XP_013417433.1"/>
    </source>
</evidence>
<dbReference type="AlphaFoldDB" id="A0A1S3K472"/>
<evidence type="ECO:0000256" key="3">
    <source>
        <dbReference type="ARBA" id="ARBA00010883"/>
    </source>
</evidence>
<dbReference type="Gene3D" id="1.20.1270.60">
    <property type="entry name" value="Arfaptin homology (AH) domain/BAR domain"/>
    <property type="match status" value="1"/>
</dbReference>
<evidence type="ECO:0000259" key="15">
    <source>
        <dbReference type="PROSITE" id="PS50195"/>
    </source>
</evidence>
<feature type="region of interest" description="Disordered" evidence="14">
    <location>
        <begin position="1"/>
        <end position="162"/>
    </location>
</feature>
<feature type="domain" description="PX" evidence="15">
    <location>
        <begin position="148"/>
        <end position="276"/>
    </location>
</feature>
<dbReference type="GO" id="GO:0031901">
    <property type="term" value="C:early endosome membrane"/>
    <property type="evidence" value="ECO:0007669"/>
    <property type="project" value="UniProtKB-SubCell"/>
</dbReference>
<dbReference type="CDD" id="cd07623">
    <property type="entry name" value="BAR_SNX1_2"/>
    <property type="match status" value="1"/>
</dbReference>
<feature type="compositionally biased region" description="Basic and acidic residues" evidence="14">
    <location>
        <begin position="70"/>
        <end position="91"/>
    </location>
</feature>
<dbReference type="InterPro" id="IPR027267">
    <property type="entry name" value="AH/BAR_dom_sf"/>
</dbReference>
<dbReference type="InterPro" id="IPR036871">
    <property type="entry name" value="PX_dom_sf"/>
</dbReference>
<dbReference type="PANTHER" id="PTHR10555:SF170">
    <property type="entry name" value="FI18122P1"/>
    <property type="match status" value="1"/>
</dbReference>
<evidence type="ECO:0000256" key="2">
    <source>
        <dbReference type="ARBA" id="ARBA00004469"/>
    </source>
</evidence>
<keyword evidence="13" id="KW-0175">Coiled coil</keyword>
<keyword evidence="16" id="KW-1185">Reference proteome</keyword>
<dbReference type="Pfam" id="PF00787">
    <property type="entry name" value="PX"/>
    <property type="match status" value="1"/>
</dbReference>
<keyword evidence="7" id="KW-0967">Endosome</keyword>